<keyword evidence="4 8" id="KW-0028">Amino-acid biosynthesis</keyword>
<evidence type="ECO:0000256" key="4">
    <source>
        <dbReference type="ARBA" id="ARBA00022605"/>
    </source>
</evidence>
<feature type="domain" description="PHP" evidence="9">
    <location>
        <begin position="3"/>
        <end position="164"/>
    </location>
</feature>
<sequence length="240" mass="28024">MIDYHVHSNFSADSQSKIDEILFFAKNLNIIITDHYEVVAEDEKFKFNVDVYIEEMKKRELPVGVEFGWDGKSKIDIELKKFDFVILSNHLVYKEESTQKAYEKYLIDLYDFVDKIDDFHVLGHLDFPRRFSKNNEPFSKELYLIIEDIFKLILEKGKTIEVNAAGIFRYGEPNPSIDILKIFKRIGGKYVTIGSDAHKIEDIGRGIGKVIDILKEVGIHYLMVYNEGKYLLKNIKEEIV</sequence>
<dbReference type="SUPFAM" id="SSF89550">
    <property type="entry name" value="PHP domain-like"/>
    <property type="match status" value="1"/>
</dbReference>
<dbReference type="RefSeq" id="WP_012057008.1">
    <property type="nucleotide sequence ID" value="NZ_CP007389.1"/>
</dbReference>
<evidence type="ECO:0000313" key="10">
    <source>
        <dbReference type="EMBL" id="APT73785.1"/>
    </source>
</evidence>
<comment type="pathway">
    <text evidence="1 8">Amino-acid biosynthesis; L-histidine biosynthesis; L-histidine from 5-phospho-alpha-D-ribose 1-diphosphate: step 8/9.</text>
</comment>
<evidence type="ECO:0000313" key="11">
    <source>
        <dbReference type="Proteomes" id="UP000185490"/>
    </source>
</evidence>
<dbReference type="InterPro" id="IPR004013">
    <property type="entry name" value="PHP_dom"/>
</dbReference>
<evidence type="ECO:0000256" key="1">
    <source>
        <dbReference type="ARBA" id="ARBA00004970"/>
    </source>
</evidence>
<organism evidence="10 11">
    <name type="scientific">Thermosipho melanesiensis</name>
    <dbReference type="NCBI Taxonomy" id="46541"/>
    <lineage>
        <taxon>Bacteria</taxon>
        <taxon>Thermotogati</taxon>
        <taxon>Thermotogota</taxon>
        <taxon>Thermotogae</taxon>
        <taxon>Thermotogales</taxon>
        <taxon>Fervidobacteriaceae</taxon>
        <taxon>Thermosipho</taxon>
    </lineage>
</organism>
<keyword evidence="5 8" id="KW-0378">Hydrolase</keyword>
<dbReference type="InterPro" id="IPR010140">
    <property type="entry name" value="Histidinol_P_phosphatase_HisJ"/>
</dbReference>
<keyword evidence="6 8" id="KW-0368">Histidine biosynthesis</keyword>
<dbReference type="Pfam" id="PF02811">
    <property type="entry name" value="PHP"/>
    <property type="match status" value="1"/>
</dbReference>
<keyword evidence="11" id="KW-1185">Reference proteome</keyword>
<evidence type="ECO:0000256" key="7">
    <source>
        <dbReference type="ARBA" id="ARBA00049158"/>
    </source>
</evidence>
<dbReference type="Gene3D" id="3.20.20.140">
    <property type="entry name" value="Metal-dependent hydrolases"/>
    <property type="match status" value="1"/>
</dbReference>
<gene>
    <name evidence="10" type="ORF">BW47_04240</name>
</gene>
<evidence type="ECO:0000256" key="6">
    <source>
        <dbReference type="ARBA" id="ARBA00023102"/>
    </source>
</evidence>
<reference evidence="10 11" key="1">
    <citation type="submission" date="2014-02" db="EMBL/GenBank/DDBJ databases">
        <title>Diversity of Thermotogales isolates from hydrothermal vents.</title>
        <authorList>
            <person name="Haverkamp T.H.A."/>
            <person name="Lossouarn J."/>
            <person name="Geslin C."/>
            <person name="Nesbo C.L."/>
        </authorList>
    </citation>
    <scope>NUCLEOTIDE SEQUENCE [LARGE SCALE GENOMIC DNA]</scope>
    <source>
        <strain evidence="10 11">431</strain>
    </source>
</reference>
<dbReference type="EC" id="3.1.3.15" evidence="3 8"/>
<evidence type="ECO:0000256" key="8">
    <source>
        <dbReference type="RuleBase" id="RU366003"/>
    </source>
</evidence>
<accession>A0ABM6GE71</accession>
<comment type="catalytic activity">
    <reaction evidence="7 8">
        <text>L-histidinol phosphate + H2O = L-histidinol + phosphate</text>
        <dbReference type="Rhea" id="RHEA:14465"/>
        <dbReference type="ChEBI" id="CHEBI:15377"/>
        <dbReference type="ChEBI" id="CHEBI:43474"/>
        <dbReference type="ChEBI" id="CHEBI:57699"/>
        <dbReference type="ChEBI" id="CHEBI:57980"/>
        <dbReference type="EC" id="3.1.3.15"/>
    </reaction>
</comment>
<proteinExistence type="inferred from homology"/>
<dbReference type="EMBL" id="CP007389">
    <property type="protein sequence ID" value="APT73785.1"/>
    <property type="molecule type" value="Genomic_DNA"/>
</dbReference>
<evidence type="ECO:0000256" key="5">
    <source>
        <dbReference type="ARBA" id="ARBA00022801"/>
    </source>
</evidence>
<name>A0ABM6GE71_9BACT</name>
<dbReference type="Proteomes" id="UP000185490">
    <property type="component" value="Chromosome"/>
</dbReference>
<evidence type="ECO:0000259" key="9">
    <source>
        <dbReference type="Pfam" id="PF02811"/>
    </source>
</evidence>
<evidence type="ECO:0000256" key="3">
    <source>
        <dbReference type="ARBA" id="ARBA00013085"/>
    </source>
</evidence>
<dbReference type="PANTHER" id="PTHR21039:SF0">
    <property type="entry name" value="HISTIDINOL-PHOSPHATASE"/>
    <property type="match status" value="1"/>
</dbReference>
<protein>
    <recommendedName>
        <fullName evidence="3 8">Histidinol-phosphatase</fullName>
        <shortName evidence="8">HolPase</shortName>
        <ecNumber evidence="3 8">3.1.3.15</ecNumber>
    </recommendedName>
</protein>
<evidence type="ECO:0000256" key="2">
    <source>
        <dbReference type="ARBA" id="ARBA00009152"/>
    </source>
</evidence>
<dbReference type="InterPro" id="IPR016195">
    <property type="entry name" value="Pol/histidinol_Pase-like"/>
</dbReference>
<dbReference type="PANTHER" id="PTHR21039">
    <property type="entry name" value="HISTIDINOL PHOSPHATASE-RELATED"/>
    <property type="match status" value="1"/>
</dbReference>
<comment type="similarity">
    <text evidence="2 8">Belongs to the PHP hydrolase family. HisK subfamily.</text>
</comment>